<dbReference type="InterPro" id="IPR029058">
    <property type="entry name" value="AB_hydrolase_fold"/>
</dbReference>
<dbReference type="PANTHER" id="PTHR11802">
    <property type="entry name" value="SERINE PROTEASE FAMILY S10 SERINE CARBOXYPEPTIDASE"/>
    <property type="match status" value="1"/>
</dbReference>
<evidence type="ECO:0000256" key="8">
    <source>
        <dbReference type="ARBA" id="ARBA00022729"/>
    </source>
</evidence>
<dbReference type="GO" id="GO:0016747">
    <property type="term" value="F:acyltransferase activity, transferring groups other than amino-acyl groups"/>
    <property type="evidence" value="ECO:0007669"/>
    <property type="project" value="TreeGrafter"/>
</dbReference>
<keyword evidence="9 12" id="KW-0378">Hydrolase</keyword>
<dbReference type="FunFam" id="3.40.50.1820:FF:000143">
    <property type="entry name" value="Carboxypeptidase"/>
    <property type="match status" value="1"/>
</dbReference>
<name>A0AAE1XC51_9LAMI</name>
<sequence>MKFNNTHLLLLLHTHLNPNCIELQASFISASRYVIVDESHGKKLYYYFVESEGNPSKDPVVLWLNGGPGCSSFDGFVYEHGPFNFEAGKPHGSLPTLHLNPYSWSKVSSIIYLDSPAGVGLSYSGNVSDYETGDLKTAADSHTFLLKWFELYPEFLSNPFYISGESYAGVYVPTLAYEVAQGISAGIKPIINLKGYMVGNGVTDDHYDGNALVPFAHGMGLISDELYETVSAECQGNFYNPTSESCEDKLTKVDELLKDINIYDILEPCYHDTPSRIQLNTRVPPSFRRLGETERPLPVRKRMFGRAWPFRAPVRDGYVPTWPQILNSEEVPCTDDEVANAWLNNETVRKAIHAESNYVLSRRWEHDQNHKNLTMRGYRAIIFSGDHDMCVPYTGSQAWTRSVGYKTIDEWRPWYVKQQVAGYVQGYDNNLSFLTVKAAARHRRRIQWPVKQVTKSNFSEALAEIKACILNSDYVAVSFQKTGGHSAPWHKILPIDTEETAYFKAKQAAERFQILQFAVCPFSVKASKLIAHPYNFHLFPRDELKVGMPSYSFSCQSSYLTAMAQEGISYLSKAQELAENVQIGLLPPSSCTVQSSSVHSVADSLFTERIKSRVKNWISACKDSNKAEDALISSLRKLISGSEVYGSRPSLNIDVCSEHQVKLALETLKEFVDVVPLQLAKRGAGVQAVRAVLTSSQEDKKLLEKELQDMEQERRERVLGFREVIDFISMSQRPVVVHNLLNVLAPLPLTMDEFKSSLHLVFPHILDVSHLMNEIGPFEKMNNMPAAISYLERRFPGSIDVNISSQADTDKVNIHGHNVLIVCRLFVKLCSILKISLDVPEDGQSHSSPSLERHSNILNPCSSNSRDPIEDDVRIWTGNSGTVSINNLVFLWGFESGISARSLKELLCDSHDVFSEEFDVRMVDRTCAVVVFWTPGLAECFLSIIDSGEIISTKLICLISEGLKAAGYETYKRVCESGLRKSDLADCLDQAMDETEILSGAFKSQQEQPVIYWSNDEMINLNDL</sequence>
<comment type="cofactor">
    <cofactor evidence="1">
        <name>a divalent metal cation</name>
        <dbReference type="ChEBI" id="CHEBI:60240"/>
    </cofactor>
</comment>
<evidence type="ECO:0000313" key="14">
    <source>
        <dbReference type="Proteomes" id="UP001289374"/>
    </source>
</evidence>
<dbReference type="PRINTS" id="PR00724">
    <property type="entry name" value="CRBOXYPTASEC"/>
</dbReference>
<dbReference type="GO" id="GO:0019748">
    <property type="term" value="P:secondary metabolic process"/>
    <property type="evidence" value="ECO:0007669"/>
    <property type="project" value="TreeGrafter"/>
</dbReference>
<keyword evidence="7 12" id="KW-0645">Protease</keyword>
<evidence type="ECO:0000256" key="12">
    <source>
        <dbReference type="RuleBase" id="RU361156"/>
    </source>
</evidence>
<dbReference type="InterPro" id="IPR018202">
    <property type="entry name" value="Ser_caboxypep_ser_AS"/>
</dbReference>
<evidence type="ECO:0000256" key="6">
    <source>
        <dbReference type="ARBA" id="ARBA00022645"/>
    </source>
</evidence>
<evidence type="ECO:0000256" key="11">
    <source>
        <dbReference type="ARBA" id="ARBA00023180"/>
    </source>
</evidence>
<protein>
    <recommendedName>
        <fullName evidence="12">Carboxypeptidase</fullName>
        <ecNumber evidence="12">3.4.16.-</ecNumber>
    </recommendedName>
</protein>
<dbReference type="InterPro" id="IPR006941">
    <property type="entry name" value="RNase_CAF1"/>
</dbReference>
<keyword evidence="14" id="KW-1185">Reference proteome</keyword>
<dbReference type="InterPro" id="IPR036397">
    <property type="entry name" value="RNaseH_sf"/>
</dbReference>
<evidence type="ECO:0000256" key="1">
    <source>
        <dbReference type="ARBA" id="ARBA00001968"/>
    </source>
</evidence>
<evidence type="ECO:0000256" key="7">
    <source>
        <dbReference type="ARBA" id="ARBA00022670"/>
    </source>
</evidence>
<dbReference type="SUPFAM" id="SSF53474">
    <property type="entry name" value="alpha/beta-Hydrolases"/>
    <property type="match status" value="1"/>
</dbReference>
<reference evidence="13" key="1">
    <citation type="submission" date="2020-06" db="EMBL/GenBank/DDBJ databases">
        <authorList>
            <person name="Li T."/>
            <person name="Hu X."/>
            <person name="Zhang T."/>
            <person name="Song X."/>
            <person name="Zhang H."/>
            <person name="Dai N."/>
            <person name="Sheng W."/>
            <person name="Hou X."/>
            <person name="Wei L."/>
        </authorList>
    </citation>
    <scope>NUCLEOTIDE SEQUENCE</scope>
    <source>
        <strain evidence="13">K16</strain>
        <tissue evidence="13">Leaf</tissue>
    </source>
</reference>
<keyword evidence="10" id="KW-1015">Disulfide bond</keyword>
<comment type="subcellular location">
    <subcellularLocation>
        <location evidence="2">Secreted</location>
    </subcellularLocation>
</comment>
<dbReference type="Pfam" id="PF04857">
    <property type="entry name" value="CAF1"/>
    <property type="match status" value="1"/>
</dbReference>
<dbReference type="AlphaFoldDB" id="A0AAE1XC51"/>
<evidence type="ECO:0000256" key="4">
    <source>
        <dbReference type="ARBA" id="ARBA00009431"/>
    </source>
</evidence>
<dbReference type="PANTHER" id="PTHR11802:SF254">
    <property type="entry name" value="SERINE CARBOXYPEPTIDASE-LIKE 20"/>
    <property type="match status" value="1"/>
</dbReference>
<keyword evidence="11" id="KW-0325">Glycoprotein</keyword>
<dbReference type="Pfam" id="PF00450">
    <property type="entry name" value="Peptidase_S10"/>
    <property type="match status" value="1"/>
</dbReference>
<dbReference type="InterPro" id="IPR001563">
    <property type="entry name" value="Peptidase_S10"/>
</dbReference>
<keyword evidence="6 12" id="KW-0121">Carboxypeptidase</keyword>
<evidence type="ECO:0000256" key="3">
    <source>
        <dbReference type="ARBA" id="ARBA00008372"/>
    </source>
</evidence>
<dbReference type="InterPro" id="IPR012337">
    <property type="entry name" value="RNaseH-like_sf"/>
</dbReference>
<evidence type="ECO:0000256" key="5">
    <source>
        <dbReference type="ARBA" id="ARBA00022525"/>
    </source>
</evidence>
<dbReference type="GO" id="GO:0005576">
    <property type="term" value="C:extracellular region"/>
    <property type="evidence" value="ECO:0007669"/>
    <property type="project" value="UniProtKB-SubCell"/>
</dbReference>
<dbReference type="Proteomes" id="UP001289374">
    <property type="component" value="Unassembled WGS sequence"/>
</dbReference>
<evidence type="ECO:0000256" key="2">
    <source>
        <dbReference type="ARBA" id="ARBA00004613"/>
    </source>
</evidence>
<dbReference type="SUPFAM" id="SSF53098">
    <property type="entry name" value="Ribonuclease H-like"/>
    <property type="match status" value="1"/>
</dbReference>
<dbReference type="EMBL" id="JACGWL010000002">
    <property type="protein sequence ID" value="KAK4408718.1"/>
    <property type="molecule type" value="Genomic_DNA"/>
</dbReference>
<organism evidence="13 14">
    <name type="scientific">Sesamum angolense</name>
    <dbReference type="NCBI Taxonomy" id="2727404"/>
    <lineage>
        <taxon>Eukaryota</taxon>
        <taxon>Viridiplantae</taxon>
        <taxon>Streptophyta</taxon>
        <taxon>Embryophyta</taxon>
        <taxon>Tracheophyta</taxon>
        <taxon>Spermatophyta</taxon>
        <taxon>Magnoliopsida</taxon>
        <taxon>eudicotyledons</taxon>
        <taxon>Gunneridae</taxon>
        <taxon>Pentapetalae</taxon>
        <taxon>asterids</taxon>
        <taxon>lamiids</taxon>
        <taxon>Lamiales</taxon>
        <taxon>Pedaliaceae</taxon>
        <taxon>Sesamum</taxon>
    </lineage>
</organism>
<dbReference type="GO" id="GO:0003676">
    <property type="term" value="F:nucleic acid binding"/>
    <property type="evidence" value="ECO:0007669"/>
    <property type="project" value="InterPro"/>
</dbReference>
<evidence type="ECO:0000256" key="9">
    <source>
        <dbReference type="ARBA" id="ARBA00022801"/>
    </source>
</evidence>
<dbReference type="EC" id="3.4.16.-" evidence="12"/>
<gene>
    <name evidence="13" type="ORF">Sango_0452800</name>
</gene>
<reference evidence="13" key="2">
    <citation type="journal article" date="2024" name="Plant">
        <title>Genomic evolution and insights into agronomic trait innovations of Sesamum species.</title>
        <authorList>
            <person name="Miao H."/>
            <person name="Wang L."/>
            <person name="Qu L."/>
            <person name="Liu H."/>
            <person name="Sun Y."/>
            <person name="Le M."/>
            <person name="Wang Q."/>
            <person name="Wei S."/>
            <person name="Zheng Y."/>
            <person name="Lin W."/>
            <person name="Duan Y."/>
            <person name="Cao H."/>
            <person name="Xiong S."/>
            <person name="Wang X."/>
            <person name="Wei L."/>
            <person name="Li C."/>
            <person name="Ma Q."/>
            <person name="Ju M."/>
            <person name="Zhao R."/>
            <person name="Li G."/>
            <person name="Mu C."/>
            <person name="Tian Q."/>
            <person name="Mei H."/>
            <person name="Zhang T."/>
            <person name="Gao T."/>
            <person name="Zhang H."/>
        </authorList>
    </citation>
    <scope>NUCLEOTIDE SEQUENCE</scope>
    <source>
        <strain evidence="13">K16</strain>
    </source>
</reference>
<dbReference type="Gene3D" id="3.30.420.10">
    <property type="entry name" value="Ribonuclease H-like superfamily/Ribonuclease H"/>
    <property type="match status" value="2"/>
</dbReference>
<evidence type="ECO:0000256" key="10">
    <source>
        <dbReference type="ARBA" id="ARBA00023157"/>
    </source>
</evidence>
<comment type="similarity">
    <text evidence="4 12">Belongs to the peptidase S10 family.</text>
</comment>
<comment type="similarity">
    <text evidence="3">Belongs to the CAF1 family.</text>
</comment>
<dbReference type="Gene3D" id="3.40.50.1820">
    <property type="entry name" value="alpha/beta hydrolase"/>
    <property type="match status" value="2"/>
</dbReference>
<evidence type="ECO:0000313" key="13">
    <source>
        <dbReference type="EMBL" id="KAK4408718.1"/>
    </source>
</evidence>
<keyword evidence="8" id="KW-0732">Signal</keyword>
<dbReference type="PROSITE" id="PS00131">
    <property type="entry name" value="CARBOXYPEPT_SER_SER"/>
    <property type="match status" value="1"/>
</dbReference>
<keyword evidence="5" id="KW-0964">Secreted</keyword>
<comment type="caution">
    <text evidence="13">The sequence shown here is derived from an EMBL/GenBank/DDBJ whole genome shotgun (WGS) entry which is preliminary data.</text>
</comment>
<dbReference type="GO" id="GO:0004185">
    <property type="term" value="F:serine-type carboxypeptidase activity"/>
    <property type="evidence" value="ECO:0007669"/>
    <property type="project" value="UniProtKB-UniRule"/>
</dbReference>
<accession>A0AAE1XC51</accession>
<proteinExistence type="inferred from homology"/>
<dbReference type="GO" id="GO:0006508">
    <property type="term" value="P:proteolysis"/>
    <property type="evidence" value="ECO:0007669"/>
    <property type="project" value="UniProtKB-KW"/>
</dbReference>